<dbReference type="SUPFAM" id="SSF111369">
    <property type="entry name" value="HlyD-like secretion proteins"/>
    <property type="match status" value="1"/>
</dbReference>
<evidence type="ECO:0000256" key="2">
    <source>
        <dbReference type="SAM" id="MobiDB-lite"/>
    </source>
</evidence>
<accession>A0AAW8ER53</accession>
<comment type="similarity">
    <text evidence="1">Belongs to the membrane fusion protein (MFP) (TC 8.A.1) family.</text>
</comment>
<evidence type="ECO:0000256" key="1">
    <source>
        <dbReference type="ARBA" id="ARBA00009477"/>
    </source>
</evidence>
<dbReference type="RefSeq" id="WP_307596955.1">
    <property type="nucleotide sequence ID" value="NZ_JAUSRV010000020.1"/>
</dbReference>
<name>A0AAW8ER53_VARPD</name>
<dbReference type="AlphaFoldDB" id="A0AAW8ER53"/>
<protein>
    <submittedName>
        <fullName evidence="4">HlyD family secretion protein</fullName>
    </submittedName>
</protein>
<organism evidence="4 5">
    <name type="scientific">Variovorax paradoxus</name>
    <dbReference type="NCBI Taxonomy" id="34073"/>
    <lineage>
        <taxon>Bacteria</taxon>
        <taxon>Pseudomonadati</taxon>
        <taxon>Pseudomonadota</taxon>
        <taxon>Betaproteobacteria</taxon>
        <taxon>Burkholderiales</taxon>
        <taxon>Comamonadaceae</taxon>
        <taxon>Variovorax</taxon>
    </lineage>
</organism>
<dbReference type="InterPro" id="IPR058792">
    <property type="entry name" value="Beta-barrel_RND_2"/>
</dbReference>
<dbReference type="GO" id="GO:0015562">
    <property type="term" value="F:efflux transmembrane transporter activity"/>
    <property type="evidence" value="ECO:0007669"/>
    <property type="project" value="TreeGrafter"/>
</dbReference>
<feature type="domain" description="CusB-like beta-barrel" evidence="3">
    <location>
        <begin position="206"/>
        <end position="276"/>
    </location>
</feature>
<sequence length="365" mass="38615">MVALDFTFSLFIMTRRFVSTLAVGAAAFLGACSKEAPVQRVVDPARVVSVTHVARVAFGSTTTASGLLVAREEAAVGVEQAGVRVLRVFVEEGARVKAGQPLAVLDDTLLRERLIQAQAQADNAKSEADRVEGLDGTGVMSDEDIGKRRSQARVAQAQLRELEAQVGQMIVRAPVSGMVIERTARPGSLSGGEPMFRVARDNLFELEAELPEASILRIAERQPVKVTLADGKELDGVVRLIGPRIDPQTKLGRVRVSLPADRVLRVGGFARATFMGRSVPVAVVPEKAVQFEASGPLVTVIGADSRARRIPVKTGERSGGLVELVEGPPVGTQVALAGGAFLLDGDQVKTEIAESSATLTGTPEK</sequence>
<evidence type="ECO:0000313" key="4">
    <source>
        <dbReference type="EMBL" id="MDP9974924.1"/>
    </source>
</evidence>
<dbReference type="InterPro" id="IPR006143">
    <property type="entry name" value="RND_pump_MFP"/>
</dbReference>
<dbReference type="NCBIfam" id="TIGR01730">
    <property type="entry name" value="RND_mfp"/>
    <property type="match status" value="1"/>
</dbReference>
<feature type="region of interest" description="Disordered" evidence="2">
    <location>
        <begin position="126"/>
        <end position="147"/>
    </location>
</feature>
<reference evidence="4" key="1">
    <citation type="submission" date="2023-07" db="EMBL/GenBank/DDBJ databases">
        <title>Sorghum-associated microbial communities from plants grown in Nebraska, USA.</title>
        <authorList>
            <person name="Schachtman D."/>
        </authorList>
    </citation>
    <scope>NUCLEOTIDE SEQUENCE</scope>
    <source>
        <strain evidence="4">DS3315</strain>
    </source>
</reference>
<dbReference type="EMBL" id="JAUSRV010000020">
    <property type="protein sequence ID" value="MDP9974924.1"/>
    <property type="molecule type" value="Genomic_DNA"/>
</dbReference>
<dbReference type="Gene3D" id="1.10.287.470">
    <property type="entry name" value="Helix hairpin bin"/>
    <property type="match status" value="1"/>
</dbReference>
<proteinExistence type="inferred from homology"/>
<dbReference type="PANTHER" id="PTHR30469:SF15">
    <property type="entry name" value="HLYD FAMILY OF SECRETION PROTEINS"/>
    <property type="match status" value="1"/>
</dbReference>
<comment type="caution">
    <text evidence="4">The sequence shown here is derived from an EMBL/GenBank/DDBJ whole genome shotgun (WGS) entry which is preliminary data.</text>
</comment>
<dbReference type="Gene3D" id="2.40.420.20">
    <property type="match status" value="1"/>
</dbReference>
<evidence type="ECO:0000259" key="3">
    <source>
        <dbReference type="Pfam" id="PF25954"/>
    </source>
</evidence>
<dbReference type="Pfam" id="PF25954">
    <property type="entry name" value="Beta-barrel_RND_2"/>
    <property type="match status" value="1"/>
</dbReference>
<dbReference type="GO" id="GO:1990281">
    <property type="term" value="C:efflux pump complex"/>
    <property type="evidence" value="ECO:0007669"/>
    <property type="project" value="TreeGrafter"/>
</dbReference>
<dbReference type="Gene3D" id="2.40.50.100">
    <property type="match status" value="1"/>
</dbReference>
<dbReference type="Gene3D" id="2.40.30.170">
    <property type="match status" value="1"/>
</dbReference>
<dbReference type="PANTHER" id="PTHR30469">
    <property type="entry name" value="MULTIDRUG RESISTANCE PROTEIN MDTA"/>
    <property type="match status" value="1"/>
</dbReference>
<evidence type="ECO:0000313" key="5">
    <source>
        <dbReference type="Proteomes" id="UP001224845"/>
    </source>
</evidence>
<dbReference type="Proteomes" id="UP001224845">
    <property type="component" value="Unassembled WGS sequence"/>
</dbReference>
<gene>
    <name evidence="4" type="ORF">J2W39_006208</name>
</gene>